<dbReference type="AlphaFoldDB" id="A0A2T3P911"/>
<name>A0A2T3P911_9GAMM</name>
<proteinExistence type="predicted"/>
<evidence type="ECO:0000313" key="3">
    <source>
        <dbReference type="Proteomes" id="UP000240481"/>
    </source>
</evidence>
<keyword evidence="1" id="KW-0732">Signal</keyword>
<accession>A0A2T3P911</accession>
<dbReference type="InterPro" id="IPR028994">
    <property type="entry name" value="Integrin_alpha_N"/>
</dbReference>
<dbReference type="Gene3D" id="2.130.10.130">
    <property type="entry name" value="Integrin alpha, N-terminal"/>
    <property type="match status" value="2"/>
</dbReference>
<dbReference type="InterPro" id="IPR013517">
    <property type="entry name" value="FG-GAP"/>
</dbReference>
<evidence type="ECO:0000256" key="1">
    <source>
        <dbReference type="ARBA" id="ARBA00022729"/>
    </source>
</evidence>
<dbReference type="PANTHER" id="PTHR44103:SF1">
    <property type="entry name" value="PROPROTEIN CONVERTASE P"/>
    <property type="match status" value="1"/>
</dbReference>
<dbReference type="RefSeq" id="WP_107302558.1">
    <property type="nucleotide sequence ID" value="NZ_AP024853.1"/>
</dbReference>
<dbReference type="STRING" id="680026.AB733_02730"/>
<reference evidence="2 3" key="1">
    <citation type="submission" date="2018-01" db="EMBL/GenBank/DDBJ databases">
        <title>Whole genome sequencing of Histamine producing bacteria.</title>
        <authorList>
            <person name="Butler K."/>
        </authorList>
    </citation>
    <scope>NUCLEOTIDE SEQUENCE [LARGE SCALE GENOMIC DNA]</scope>
    <source>
        <strain evidence="2 3">DSM 24669</strain>
    </source>
</reference>
<organism evidence="2 3">
    <name type="scientific">Photobacterium swingsii</name>
    <dbReference type="NCBI Taxonomy" id="680026"/>
    <lineage>
        <taxon>Bacteria</taxon>
        <taxon>Pseudomonadati</taxon>
        <taxon>Pseudomonadota</taxon>
        <taxon>Gammaproteobacteria</taxon>
        <taxon>Vibrionales</taxon>
        <taxon>Vibrionaceae</taxon>
        <taxon>Photobacterium</taxon>
    </lineage>
</organism>
<evidence type="ECO:0008006" key="4">
    <source>
        <dbReference type="Google" id="ProtNLM"/>
    </source>
</evidence>
<dbReference type="SUPFAM" id="SSF69318">
    <property type="entry name" value="Integrin alpha N-terminal domain"/>
    <property type="match status" value="2"/>
</dbReference>
<dbReference type="Pfam" id="PF13517">
    <property type="entry name" value="FG-GAP_3"/>
    <property type="match status" value="3"/>
</dbReference>
<dbReference type="PANTHER" id="PTHR44103">
    <property type="entry name" value="PROPROTEIN CONVERTASE P"/>
    <property type="match status" value="1"/>
</dbReference>
<comment type="caution">
    <text evidence="2">The sequence shown here is derived from an EMBL/GenBank/DDBJ whole genome shotgun (WGS) entry which is preliminary data.</text>
</comment>
<keyword evidence="3" id="KW-1185">Reference proteome</keyword>
<sequence length="845" mass="91661">MNHKKIAPWLVSVLVGLNVAGCNSDSEDVAPKKEAQTVVKAQFAATYLQTIQPPEFSGYSLQHDYSKSTVKAVSKAAQDISYKGTLRITNRATPSEHTDYDWPVTQRADGSVESHRVLSLKPGTYDFLLIVEDSKGHQYLAESLGQEIVDNTQPELEFVLKPNLGETITDLDFVAYVTNLKFSFTAEELAALVEPQFGLKINDEKERIFNINKETGLSEIVLNVQPGEYTMDLKLYDGDLMVGKNENETKLNIVEGSDAKMDVIPLQADVTVKLDELKDLGEFTFNVPPEIVAEVGDESKVSLIVRLSSNSTDALIHEKVLTVVSDSKGGFVASDIFETQGESAVTVSLAFHHIDEAADGYQKAPYAQCLTAINIDLNQGSGCKLSLKREGIITGHIKGTVHFNIIDQQQQAASGAKVYLNDELVGITGKELSAGSLKLNLIAGDYMVKASQGTMIAKETIEVKPLDVLNKALYLKRNPDLGTGNFVEQSQIYDSSYVAPNSISSGDINGDGLVDLVMGGYRGYQVEIAQPDGSYKSVKKEILPATYRQVAVGDVNGDGDLDFILSADQGGTIDYYQNDGLGNFTKYSEVMAQSDDYSIRTIKLADIDNDGDLDIVAMVSGNKNVSGDQTRIFVNQGGGRFVDSGQRLATKTNRPTIALAVGDMNGDKSIDIVVGESGTGSKGLIYLNNGKGMFERSTVIWDDNNESSTSVVLADVDDNGKLDVFVTDEDNRNRLYLNEGDATFSQSSSSFGIKGQRAVFSDINTNGKPDILILDANSLVTAYLNNGNGTYALSHTVVGASDFGTTDDFHSTDLDKDGDQDLVVLGYKSETSKPVYGRIYHNTPH</sequence>
<dbReference type="Proteomes" id="UP000240481">
    <property type="component" value="Unassembled WGS sequence"/>
</dbReference>
<dbReference type="OrthoDB" id="5807395at2"/>
<protein>
    <recommendedName>
        <fullName evidence="4">VCBS repeat-containing protein</fullName>
    </recommendedName>
</protein>
<gene>
    <name evidence="2" type="ORF">C9I94_06670</name>
</gene>
<evidence type="ECO:0000313" key="2">
    <source>
        <dbReference type="EMBL" id="PSW25333.1"/>
    </source>
</evidence>
<dbReference type="EMBL" id="PYLZ01000003">
    <property type="protein sequence ID" value="PSW25333.1"/>
    <property type="molecule type" value="Genomic_DNA"/>
</dbReference>